<sequence>MFIVPFIVNNLAPHNNAIEWRNVFLVNAVVLIMSNLIFVLMCSAHPAYWTTDEFSRNASRAGVVCPSSPKLQQKNHNSDPVSFIEP</sequence>
<evidence type="ECO:0000313" key="1">
    <source>
        <dbReference type="Proteomes" id="UP000887580"/>
    </source>
</evidence>
<protein>
    <submittedName>
        <fullName evidence="2">Uncharacterized protein</fullName>
    </submittedName>
</protein>
<reference evidence="2" key="1">
    <citation type="submission" date="2022-11" db="UniProtKB">
        <authorList>
            <consortium name="WormBaseParasite"/>
        </authorList>
    </citation>
    <scope>IDENTIFICATION</scope>
</reference>
<dbReference type="Proteomes" id="UP000887580">
    <property type="component" value="Unplaced"/>
</dbReference>
<name>A0AC35EVG5_9BILA</name>
<accession>A0AC35EVG5</accession>
<dbReference type="WBParaSite" id="PS1159_v2.g11212.t1">
    <property type="protein sequence ID" value="PS1159_v2.g11212.t1"/>
    <property type="gene ID" value="PS1159_v2.g11212"/>
</dbReference>
<evidence type="ECO:0000313" key="2">
    <source>
        <dbReference type="WBParaSite" id="PS1159_v2.g11212.t1"/>
    </source>
</evidence>
<proteinExistence type="predicted"/>
<organism evidence="1 2">
    <name type="scientific">Panagrolaimus sp. PS1159</name>
    <dbReference type="NCBI Taxonomy" id="55785"/>
    <lineage>
        <taxon>Eukaryota</taxon>
        <taxon>Metazoa</taxon>
        <taxon>Ecdysozoa</taxon>
        <taxon>Nematoda</taxon>
        <taxon>Chromadorea</taxon>
        <taxon>Rhabditida</taxon>
        <taxon>Tylenchina</taxon>
        <taxon>Panagrolaimomorpha</taxon>
        <taxon>Panagrolaimoidea</taxon>
        <taxon>Panagrolaimidae</taxon>
        <taxon>Panagrolaimus</taxon>
    </lineage>
</organism>